<protein>
    <submittedName>
        <fullName evidence="2">Glutathione S-transferase family protein</fullName>
    </submittedName>
</protein>
<dbReference type="InterPro" id="IPR040079">
    <property type="entry name" value="Glutathione_S-Trfase"/>
</dbReference>
<dbReference type="EMBL" id="SHNN01000001">
    <property type="protein sequence ID" value="MCX2980490.1"/>
    <property type="molecule type" value="Genomic_DNA"/>
</dbReference>
<dbReference type="PANTHER" id="PTHR44051">
    <property type="entry name" value="GLUTATHIONE S-TRANSFERASE-RELATED"/>
    <property type="match status" value="1"/>
</dbReference>
<dbReference type="Gene3D" id="1.20.1050.10">
    <property type="match status" value="1"/>
</dbReference>
<proteinExistence type="predicted"/>
<organism evidence="2 3">
    <name type="scientific">Candidatus Litorirhabdus singularis</name>
    <dbReference type="NCBI Taxonomy" id="2518993"/>
    <lineage>
        <taxon>Bacteria</taxon>
        <taxon>Pseudomonadati</taxon>
        <taxon>Pseudomonadota</taxon>
        <taxon>Gammaproteobacteria</taxon>
        <taxon>Cellvibrionales</taxon>
        <taxon>Halieaceae</taxon>
        <taxon>Candidatus Litorirhabdus</taxon>
    </lineage>
</organism>
<accession>A0ABT3TE75</accession>
<dbReference type="SUPFAM" id="SSF47616">
    <property type="entry name" value="GST C-terminal domain-like"/>
    <property type="match status" value="1"/>
</dbReference>
<gene>
    <name evidence="2" type="ORF">EYC98_06330</name>
</gene>
<evidence type="ECO:0000313" key="2">
    <source>
        <dbReference type="EMBL" id="MCX2980490.1"/>
    </source>
</evidence>
<reference evidence="2" key="1">
    <citation type="submission" date="2019-02" db="EMBL/GenBank/DDBJ databases">
        <authorList>
            <person name="Li S.-H."/>
        </authorList>
    </citation>
    <scope>NUCLEOTIDE SEQUENCE</scope>
    <source>
        <strain evidence="2">IMCC14734</strain>
    </source>
</reference>
<dbReference type="SFLD" id="SFLDG00358">
    <property type="entry name" value="Main_(cytGST)"/>
    <property type="match status" value="1"/>
</dbReference>
<dbReference type="InterPro" id="IPR004045">
    <property type="entry name" value="Glutathione_S-Trfase_N"/>
</dbReference>
<dbReference type="SFLD" id="SFLDS00019">
    <property type="entry name" value="Glutathione_Transferase_(cytos"/>
    <property type="match status" value="1"/>
</dbReference>
<sequence>MQFKRLKLYHFPATRSARVRWLLHELLDQDFDLEVVALYDGAQYSAEFLKKNPNHNVPALEITLENGEQQVMLESGAMISLLADIFPQQALAPRADVFSTERADYLQMLHFGTSWMDMMLWQIRIHTHLLGDESDARTIERYRTKFVAEVEPQLITRLQQHSYICGDSFCAVDCVMGQNVQWAKAYELCQDPVFTDYIKRLAQRPAFLQAYSDMKDFTLSPTDSKR</sequence>
<dbReference type="Gene3D" id="3.40.30.10">
    <property type="entry name" value="Glutaredoxin"/>
    <property type="match status" value="1"/>
</dbReference>
<feature type="domain" description="GST N-terminal" evidence="1">
    <location>
        <begin position="4"/>
        <end position="90"/>
    </location>
</feature>
<dbReference type="PANTHER" id="PTHR44051:SF8">
    <property type="entry name" value="GLUTATHIONE S-TRANSFERASE GSTA"/>
    <property type="match status" value="1"/>
</dbReference>
<dbReference type="InterPro" id="IPR036282">
    <property type="entry name" value="Glutathione-S-Trfase_C_sf"/>
</dbReference>
<keyword evidence="3" id="KW-1185">Reference proteome</keyword>
<dbReference type="Pfam" id="PF02798">
    <property type="entry name" value="GST_N"/>
    <property type="match status" value="1"/>
</dbReference>
<evidence type="ECO:0000259" key="1">
    <source>
        <dbReference type="PROSITE" id="PS50404"/>
    </source>
</evidence>
<dbReference type="CDD" id="cd03046">
    <property type="entry name" value="GST_N_GTT1_like"/>
    <property type="match status" value="1"/>
</dbReference>
<dbReference type="SUPFAM" id="SSF52833">
    <property type="entry name" value="Thioredoxin-like"/>
    <property type="match status" value="1"/>
</dbReference>
<evidence type="ECO:0000313" key="3">
    <source>
        <dbReference type="Proteomes" id="UP001143362"/>
    </source>
</evidence>
<comment type="caution">
    <text evidence="2">The sequence shown here is derived from an EMBL/GenBank/DDBJ whole genome shotgun (WGS) entry which is preliminary data.</text>
</comment>
<dbReference type="Proteomes" id="UP001143362">
    <property type="component" value="Unassembled WGS sequence"/>
</dbReference>
<name>A0ABT3TE75_9GAMM</name>
<dbReference type="InterPro" id="IPR036249">
    <property type="entry name" value="Thioredoxin-like_sf"/>
</dbReference>
<dbReference type="RefSeq" id="WP_279244468.1">
    <property type="nucleotide sequence ID" value="NZ_SHNN01000001.1"/>
</dbReference>
<dbReference type="PROSITE" id="PS50404">
    <property type="entry name" value="GST_NTER"/>
    <property type="match status" value="1"/>
</dbReference>